<evidence type="ECO:0000313" key="2">
    <source>
        <dbReference type="Proteomes" id="UP001139450"/>
    </source>
</evidence>
<evidence type="ECO:0000313" key="1">
    <source>
        <dbReference type="EMBL" id="MCJ8211311.1"/>
    </source>
</evidence>
<protein>
    <recommendedName>
        <fullName evidence="3">TfoX N-terminal domain-containing protein</fullName>
    </recommendedName>
</protein>
<dbReference type="Proteomes" id="UP001139450">
    <property type="component" value="Unassembled WGS sequence"/>
</dbReference>
<dbReference type="AlphaFoldDB" id="A0A9X1X677"/>
<sequence>MPYDPLLAERLRQALKTIYGVKENFKFGGPSFSINDTVFIRAHHDGNIMQRCKKERTDELLKLSGVKPLAMKGKAVQGWLIVDSELIRTDEDLNFWIEVAMYSIEEAKPTTKRKRKSQ</sequence>
<comment type="caution">
    <text evidence="1">The sequence shown here is derived from an EMBL/GenBank/DDBJ whole genome shotgun (WGS) entry which is preliminary data.</text>
</comment>
<accession>A0A9X1X677</accession>
<dbReference type="EMBL" id="JALJEJ010000009">
    <property type="protein sequence ID" value="MCJ8211311.1"/>
    <property type="molecule type" value="Genomic_DNA"/>
</dbReference>
<gene>
    <name evidence="1" type="ORF">MUY27_16450</name>
</gene>
<proteinExistence type="predicted"/>
<reference evidence="1" key="1">
    <citation type="submission" date="2022-04" db="EMBL/GenBank/DDBJ databases">
        <title>Mucilaginibacter sp. RS28 isolated from freshwater.</title>
        <authorList>
            <person name="Ko S.-R."/>
        </authorList>
    </citation>
    <scope>NUCLEOTIDE SEQUENCE</scope>
    <source>
        <strain evidence="1">RS28</strain>
    </source>
</reference>
<organism evidence="1 2">
    <name type="scientific">Mucilaginibacter straminoryzae</name>
    <dbReference type="NCBI Taxonomy" id="2932774"/>
    <lineage>
        <taxon>Bacteria</taxon>
        <taxon>Pseudomonadati</taxon>
        <taxon>Bacteroidota</taxon>
        <taxon>Sphingobacteriia</taxon>
        <taxon>Sphingobacteriales</taxon>
        <taxon>Sphingobacteriaceae</taxon>
        <taxon>Mucilaginibacter</taxon>
    </lineage>
</organism>
<dbReference type="RefSeq" id="WP_245131804.1">
    <property type="nucleotide sequence ID" value="NZ_JALJEJ010000009.1"/>
</dbReference>
<evidence type="ECO:0008006" key="3">
    <source>
        <dbReference type="Google" id="ProtNLM"/>
    </source>
</evidence>
<name>A0A9X1X677_9SPHI</name>
<keyword evidence="2" id="KW-1185">Reference proteome</keyword>